<sequence>MATLKINNVEVDEKGQTSEAVRKASALVGVLQGAAVDILEKLYKAGLGNYTLIVEQQQSKFGDLYYEHVYGDQLNNRIQGREETIRNIHIVIGKLALRAFHDT</sequence>
<keyword evidence="2" id="KW-1185">Reference proteome</keyword>
<proteinExistence type="predicted"/>
<dbReference type="AlphaFoldDB" id="A0ABD2P7B0"/>
<name>A0ABD2P7B0_9CUCU</name>
<gene>
    <name evidence="1" type="ORF">HHI36_001116</name>
</gene>
<dbReference type="EMBL" id="JABFTP020000185">
    <property type="protein sequence ID" value="KAL3286617.1"/>
    <property type="molecule type" value="Genomic_DNA"/>
</dbReference>
<evidence type="ECO:0000313" key="1">
    <source>
        <dbReference type="EMBL" id="KAL3286617.1"/>
    </source>
</evidence>
<reference evidence="1 2" key="1">
    <citation type="journal article" date="2021" name="BMC Biol.">
        <title>Horizontally acquired antibacterial genes associated with adaptive radiation of ladybird beetles.</title>
        <authorList>
            <person name="Li H.S."/>
            <person name="Tang X.F."/>
            <person name="Huang Y.H."/>
            <person name="Xu Z.Y."/>
            <person name="Chen M.L."/>
            <person name="Du X.Y."/>
            <person name="Qiu B.Y."/>
            <person name="Chen P.T."/>
            <person name="Zhang W."/>
            <person name="Slipinski A."/>
            <person name="Escalona H.E."/>
            <person name="Waterhouse R.M."/>
            <person name="Zwick A."/>
            <person name="Pang H."/>
        </authorList>
    </citation>
    <scope>NUCLEOTIDE SEQUENCE [LARGE SCALE GENOMIC DNA]</scope>
    <source>
        <strain evidence="1">SYSU2018</strain>
    </source>
</reference>
<evidence type="ECO:0000313" key="2">
    <source>
        <dbReference type="Proteomes" id="UP001516400"/>
    </source>
</evidence>
<comment type="caution">
    <text evidence="1">The sequence shown here is derived from an EMBL/GenBank/DDBJ whole genome shotgun (WGS) entry which is preliminary data.</text>
</comment>
<accession>A0ABD2P7B0</accession>
<protein>
    <submittedName>
        <fullName evidence="1">Uncharacterized protein</fullName>
    </submittedName>
</protein>
<organism evidence="1 2">
    <name type="scientific">Cryptolaemus montrouzieri</name>
    <dbReference type="NCBI Taxonomy" id="559131"/>
    <lineage>
        <taxon>Eukaryota</taxon>
        <taxon>Metazoa</taxon>
        <taxon>Ecdysozoa</taxon>
        <taxon>Arthropoda</taxon>
        <taxon>Hexapoda</taxon>
        <taxon>Insecta</taxon>
        <taxon>Pterygota</taxon>
        <taxon>Neoptera</taxon>
        <taxon>Endopterygota</taxon>
        <taxon>Coleoptera</taxon>
        <taxon>Polyphaga</taxon>
        <taxon>Cucujiformia</taxon>
        <taxon>Coccinelloidea</taxon>
        <taxon>Coccinellidae</taxon>
        <taxon>Scymninae</taxon>
        <taxon>Scymnini</taxon>
        <taxon>Cryptolaemus</taxon>
    </lineage>
</organism>
<dbReference type="Proteomes" id="UP001516400">
    <property type="component" value="Unassembled WGS sequence"/>
</dbReference>